<accession>A0AAW5KPS6</accession>
<evidence type="ECO:0000313" key="2">
    <source>
        <dbReference type="Proteomes" id="UP001206236"/>
    </source>
</evidence>
<gene>
    <name evidence="1" type="ORF">NE632_09845</name>
</gene>
<dbReference type="RefSeq" id="WP_256322245.1">
    <property type="nucleotide sequence ID" value="NZ_JANGCN010000021.1"/>
</dbReference>
<dbReference type="InterPro" id="IPR027417">
    <property type="entry name" value="P-loop_NTPase"/>
</dbReference>
<keyword evidence="1" id="KW-0547">Nucleotide-binding</keyword>
<dbReference type="EMBL" id="JANGCN010000021">
    <property type="protein sequence ID" value="MCQ5153607.1"/>
    <property type="molecule type" value="Genomic_DNA"/>
</dbReference>
<dbReference type="Proteomes" id="UP001206236">
    <property type="component" value="Unassembled WGS sequence"/>
</dbReference>
<dbReference type="SUPFAM" id="SSF52540">
    <property type="entry name" value="P-loop containing nucleoside triphosphate hydrolases"/>
    <property type="match status" value="1"/>
</dbReference>
<protein>
    <submittedName>
        <fullName evidence="1">Helicase RepA family protein</fullName>
    </submittedName>
</protein>
<dbReference type="Gene3D" id="3.40.50.300">
    <property type="entry name" value="P-loop containing nucleotide triphosphate hydrolases"/>
    <property type="match status" value="1"/>
</dbReference>
<dbReference type="Pfam" id="PF13481">
    <property type="entry name" value="AAA_25"/>
    <property type="match status" value="1"/>
</dbReference>
<name>A0AAW5KPS6_9FIRM</name>
<organism evidence="1 2">
    <name type="scientific">Ruminococcus bicirculans</name>
    <name type="common">ex Wegman et al. 2014</name>
    <dbReference type="NCBI Taxonomy" id="1160721"/>
    <lineage>
        <taxon>Bacteria</taxon>
        <taxon>Bacillati</taxon>
        <taxon>Bacillota</taxon>
        <taxon>Clostridia</taxon>
        <taxon>Eubacteriales</taxon>
        <taxon>Oscillospiraceae</taxon>
        <taxon>Ruminococcus</taxon>
    </lineage>
</organism>
<dbReference type="AlphaFoldDB" id="A0AAW5KPS6"/>
<comment type="caution">
    <text evidence="1">The sequence shown here is derived from an EMBL/GenBank/DDBJ whole genome shotgun (WGS) entry which is preliminary data.</text>
</comment>
<sequence>MKELKIYSSEYIMNTQMKPIEYCVDGLISQGLFILAGAPKVGKSWLALDMCLSIAKGEKVLGKATSCGHAVYLSLEDSLIRLQNRLYELTDDPSDNLHFAIMAESISNGLPEQIEYCRKRFDDLKIVFIDTLQMVRNESESSYGSDYKELSVLKALADKLGIAIVLVHHTRKCSDSDPFNMISGSTGLSGCVDGSMVLIESKRGSRKAKLHCVGRDIENQEINVVFENSRWKVSDDIKNVKPDYFSFAVHDFMVTQKTFKGSATQLAEKLSALLYKEVFSNRVKKDLIQHAYDLQDYGVAFESKRSNGQRIIILNYDMKSDSSDGRNLMPKECENADPAVTCGNSEMLEKPLNTLLAIDEYEVEAEKSAVTVCDSADPVDDVTDPAANEVYEIELMSLDEVLHMSANKIRSQLANKGIEIPPFETQRKAT</sequence>
<keyword evidence="1" id="KW-0347">Helicase</keyword>
<dbReference type="GO" id="GO:0004386">
    <property type="term" value="F:helicase activity"/>
    <property type="evidence" value="ECO:0007669"/>
    <property type="project" value="UniProtKB-KW"/>
</dbReference>
<keyword evidence="1" id="KW-0378">Hydrolase</keyword>
<proteinExistence type="predicted"/>
<evidence type="ECO:0000313" key="1">
    <source>
        <dbReference type="EMBL" id="MCQ5153607.1"/>
    </source>
</evidence>
<reference evidence="1" key="1">
    <citation type="submission" date="2022-06" db="EMBL/GenBank/DDBJ databases">
        <title>Isolation of gut microbiota from human fecal samples.</title>
        <authorList>
            <person name="Pamer E.G."/>
            <person name="Barat B."/>
            <person name="Waligurski E."/>
            <person name="Medina S."/>
            <person name="Paddock L."/>
            <person name="Mostad J."/>
        </authorList>
    </citation>
    <scope>NUCLEOTIDE SEQUENCE</scope>
    <source>
        <strain evidence="1">DFI.5.57</strain>
    </source>
</reference>
<keyword evidence="1" id="KW-0067">ATP-binding</keyword>